<feature type="non-terminal residue" evidence="3">
    <location>
        <position position="1"/>
    </location>
</feature>
<reference evidence="3 4" key="1">
    <citation type="submission" date="2016-09" db="EMBL/GenBank/DDBJ databases">
        <title>The draft genome of Dichanthelium oligosanthes: A C3 panicoid grass species.</title>
        <authorList>
            <person name="Studer A.J."/>
            <person name="Schnable J.C."/>
            <person name="Brutnell T.P."/>
        </authorList>
    </citation>
    <scope>NUCLEOTIDE SEQUENCE [LARGE SCALE GENOMIC DNA]</scope>
    <source>
        <strain evidence="4">cv. Kellogg 1175</strain>
        <tissue evidence="3">Leaf</tissue>
    </source>
</reference>
<evidence type="ECO:0000313" key="4">
    <source>
        <dbReference type="Proteomes" id="UP000095767"/>
    </source>
</evidence>
<feature type="domain" description="No apical meristem-associated C-terminal" evidence="2">
    <location>
        <begin position="15"/>
        <end position="154"/>
    </location>
</feature>
<dbReference type="OrthoDB" id="10652828at2759"/>
<accession>A0A1E5WGR5</accession>
<gene>
    <name evidence="3" type="ORF">BAE44_0002391</name>
</gene>
<name>A0A1E5WGR5_9POAL</name>
<dbReference type="PANTHER" id="PTHR45023:SF4">
    <property type="entry name" value="GLYCINE-RICH PROTEIN-RELATED"/>
    <property type="match status" value="1"/>
</dbReference>
<dbReference type="Proteomes" id="UP000095767">
    <property type="component" value="Unassembled WGS sequence"/>
</dbReference>
<evidence type="ECO:0000256" key="1">
    <source>
        <dbReference type="SAM" id="MobiDB-lite"/>
    </source>
</evidence>
<proteinExistence type="predicted"/>
<evidence type="ECO:0000313" key="3">
    <source>
        <dbReference type="EMBL" id="OEL36589.1"/>
    </source>
</evidence>
<comment type="caution">
    <text evidence="3">The sequence shown here is derived from an EMBL/GenBank/DDBJ whole genome shotgun (WGS) entry which is preliminary data.</text>
</comment>
<organism evidence="3 4">
    <name type="scientific">Dichanthelium oligosanthes</name>
    <dbReference type="NCBI Taxonomy" id="888268"/>
    <lineage>
        <taxon>Eukaryota</taxon>
        <taxon>Viridiplantae</taxon>
        <taxon>Streptophyta</taxon>
        <taxon>Embryophyta</taxon>
        <taxon>Tracheophyta</taxon>
        <taxon>Spermatophyta</taxon>
        <taxon>Magnoliopsida</taxon>
        <taxon>Liliopsida</taxon>
        <taxon>Poales</taxon>
        <taxon>Poaceae</taxon>
        <taxon>PACMAD clade</taxon>
        <taxon>Panicoideae</taxon>
        <taxon>Panicodae</taxon>
        <taxon>Paniceae</taxon>
        <taxon>Dichantheliinae</taxon>
        <taxon>Dichanthelium</taxon>
    </lineage>
</organism>
<dbReference type="InterPro" id="IPR029466">
    <property type="entry name" value="NAM-associated_C"/>
</dbReference>
<dbReference type="PANTHER" id="PTHR45023">
    <property type="match status" value="1"/>
</dbReference>
<dbReference type="Pfam" id="PF14303">
    <property type="entry name" value="NAM-associated"/>
    <property type="match status" value="1"/>
</dbReference>
<sequence length="154" mass="17935">LVTQMRVFQEVVGHQFNFLHCWLILRNERKWEDKLKGVKEERSRSRMPADPSASAQGTDSEAPDSAARPIGWDAAKKREAINQAQASNVEMMLDVEAKKLATKMENNVLQREEIEVQRNLLQYKMSRGSQDDQWSEEKIMSLDLTHYTPLQRQY</sequence>
<evidence type="ECO:0000259" key="2">
    <source>
        <dbReference type="Pfam" id="PF14303"/>
    </source>
</evidence>
<feature type="region of interest" description="Disordered" evidence="1">
    <location>
        <begin position="37"/>
        <end position="76"/>
    </location>
</feature>
<keyword evidence="4" id="KW-1185">Reference proteome</keyword>
<dbReference type="EMBL" id="LWDX02008724">
    <property type="protein sequence ID" value="OEL36589.1"/>
    <property type="molecule type" value="Genomic_DNA"/>
</dbReference>
<protein>
    <recommendedName>
        <fullName evidence="2">No apical meristem-associated C-terminal domain-containing protein</fullName>
    </recommendedName>
</protein>
<dbReference type="AlphaFoldDB" id="A0A1E5WGR5"/>